<keyword evidence="3" id="KW-1185">Reference proteome</keyword>
<gene>
    <name evidence="2" type="ORF">QQX98_011451</name>
</gene>
<sequence length="528" mass="59579">MAMVEQQYLAQGLAHSDDLSGTTNLSDRGPTTVPAPPASAYPDLTPYGTVSSSPFSLPGQCDSNLLTPISVAGSPPLHQAHKLIPQYPPPPSTPGAQQPTPPGSSKMYHQQQQWSQFDMNGQSSQTSSPMAHQAPVAPEYMETTYLAEGRRTTPGPPEPYMGAFGVSDAPEPQHMNQPYYISISHPIEQHHTMLREHHPMPMAVAGREMQAPLLTEPHPSHFRPARRATPEDQATHGLTMESHSGNGSPRRRPISAASGRVKKRSAKSRGNVKNPSAGDTVEEHRNCFGEETPPKIKSNCPDEERCIFESRWRHRHQKGQDMWESIQNDFKLRFDKCPGKETLQMKFKRGRAKYIDWIPKDEDLLRQAWILTEKDRYQTVLERFIELGGSRNMLLNPSDIEIKVVNDLKLEERLYIESYGDLKVRRRRKPTSVGKQTTIRGIDDTLSDELSVSSHNTHEEEVINQVHSRQDIKMEDDSVSGQNEMLDIQMWGDQPGGMPQRHEHMTRQACEPMIRLSPSAQYGRRRES</sequence>
<organism evidence="2 3">
    <name type="scientific">Neonectria punicea</name>
    <dbReference type="NCBI Taxonomy" id="979145"/>
    <lineage>
        <taxon>Eukaryota</taxon>
        <taxon>Fungi</taxon>
        <taxon>Dikarya</taxon>
        <taxon>Ascomycota</taxon>
        <taxon>Pezizomycotina</taxon>
        <taxon>Sordariomycetes</taxon>
        <taxon>Hypocreomycetidae</taxon>
        <taxon>Hypocreales</taxon>
        <taxon>Nectriaceae</taxon>
        <taxon>Neonectria</taxon>
    </lineage>
</organism>
<evidence type="ECO:0000313" key="2">
    <source>
        <dbReference type="EMBL" id="KAK7402795.1"/>
    </source>
</evidence>
<proteinExistence type="predicted"/>
<accession>A0ABR1GLV9</accession>
<protein>
    <submittedName>
        <fullName evidence="2">Uncharacterized protein</fullName>
    </submittedName>
</protein>
<dbReference type="Proteomes" id="UP001498476">
    <property type="component" value="Unassembled WGS sequence"/>
</dbReference>
<feature type="compositionally biased region" description="Basic and acidic residues" evidence="1">
    <location>
        <begin position="281"/>
        <end position="293"/>
    </location>
</feature>
<evidence type="ECO:0000256" key="1">
    <source>
        <dbReference type="SAM" id="MobiDB-lite"/>
    </source>
</evidence>
<feature type="compositionally biased region" description="Polar residues" evidence="1">
    <location>
        <begin position="107"/>
        <end position="130"/>
    </location>
</feature>
<feature type="region of interest" description="Disordered" evidence="1">
    <location>
        <begin position="214"/>
        <end position="293"/>
    </location>
</feature>
<comment type="caution">
    <text evidence="2">The sequence shown here is derived from an EMBL/GenBank/DDBJ whole genome shotgun (WGS) entry which is preliminary data.</text>
</comment>
<feature type="region of interest" description="Disordered" evidence="1">
    <location>
        <begin position="79"/>
        <end position="130"/>
    </location>
</feature>
<evidence type="ECO:0000313" key="3">
    <source>
        <dbReference type="Proteomes" id="UP001498476"/>
    </source>
</evidence>
<name>A0ABR1GLV9_9HYPO</name>
<feature type="region of interest" description="Disordered" evidence="1">
    <location>
        <begin position="14"/>
        <end position="46"/>
    </location>
</feature>
<dbReference type="EMBL" id="JAZAVJ010000281">
    <property type="protein sequence ID" value="KAK7402795.1"/>
    <property type="molecule type" value="Genomic_DNA"/>
</dbReference>
<reference evidence="2 3" key="1">
    <citation type="journal article" date="2025" name="Microbiol. Resour. Announc.">
        <title>Draft genome sequences for Neonectria magnoliae and Neonectria punicea, canker pathogens of Liriodendron tulipifera and Acer saccharum in West Virginia.</title>
        <authorList>
            <person name="Petronek H.M."/>
            <person name="Kasson M.T."/>
            <person name="Metheny A.M."/>
            <person name="Stauder C.M."/>
            <person name="Lovett B."/>
            <person name="Lynch S.C."/>
            <person name="Garnas J.R."/>
            <person name="Kasson L.R."/>
            <person name="Stajich J.E."/>
        </authorList>
    </citation>
    <scope>NUCLEOTIDE SEQUENCE [LARGE SCALE GENOMIC DNA]</scope>
    <source>
        <strain evidence="2 3">NRRL 64653</strain>
    </source>
</reference>